<evidence type="ECO:0000313" key="1">
    <source>
        <dbReference type="EMBL" id="PQB03731.1"/>
    </source>
</evidence>
<organism evidence="1 2">
    <name type="scientific">Aureitalea marina</name>
    <dbReference type="NCBI Taxonomy" id="930804"/>
    <lineage>
        <taxon>Bacteria</taxon>
        <taxon>Pseudomonadati</taxon>
        <taxon>Bacteroidota</taxon>
        <taxon>Flavobacteriia</taxon>
        <taxon>Flavobacteriales</taxon>
        <taxon>Flavobacteriaceae</taxon>
        <taxon>Aureitalea</taxon>
    </lineage>
</organism>
<reference evidence="1 2" key="1">
    <citation type="submission" date="2016-11" db="EMBL/GenBank/DDBJ databases">
        <title>Trade-off between light-utilization and light-protection in marine flavobacteria.</title>
        <authorList>
            <person name="Kumagai Y."/>
        </authorList>
    </citation>
    <scope>NUCLEOTIDE SEQUENCE [LARGE SCALE GENOMIC DNA]</scope>
    <source>
        <strain evidence="1 2">NBRC 107741</strain>
    </source>
</reference>
<name>A0A2S7KMB2_9FLAO</name>
<protein>
    <submittedName>
        <fullName evidence="1">Uncharacterized protein</fullName>
    </submittedName>
</protein>
<proteinExistence type="predicted"/>
<dbReference type="Proteomes" id="UP000239800">
    <property type="component" value="Unassembled WGS sequence"/>
</dbReference>
<dbReference type="AlphaFoldDB" id="A0A2S7KMB2"/>
<accession>A0A2S7KMB2</accession>
<gene>
    <name evidence="1" type="ORF">BST85_01545</name>
</gene>
<dbReference type="EMBL" id="MQUB01000001">
    <property type="protein sequence ID" value="PQB03731.1"/>
    <property type="molecule type" value="Genomic_DNA"/>
</dbReference>
<evidence type="ECO:0000313" key="2">
    <source>
        <dbReference type="Proteomes" id="UP000239800"/>
    </source>
</evidence>
<sequence length="391" mass="41089">MAQVGINTTSPADGAMLDITASDKGVLIPRVALTSTLLSAPVTPEPVTGVLVFNTSTAGTVPNDVEPGFYWWDGVQWVALEAEAEVTTDDLDDKWDLLGNAGTDQSVNFVGTTDNTGLTMRTNNVQRFRVTTQGGGQVQAMQDGSPGSPFYSFNSDPTAGIWTNAVGELDFSINSYRYININGNATGSQRGETTMNPGSFDIDFIVQTQSSNSSLVVNGENDNVGLGTTSPDESSQLQMADPDKGLLINRVVLSATNNASPITSPATGLLVYNQVSAGSGSTAVSPGFYYWNGSSWRALDGTNGSDWSLAGNAGTNAATNYVGTSDSNAFVLKANDTEGARIETDGHVTIQTLINIKPGTAPGSPEEGDVYYDAAAKKLRVYTGSVWEDLN</sequence>
<keyword evidence="2" id="KW-1185">Reference proteome</keyword>
<comment type="caution">
    <text evidence="1">The sequence shown here is derived from an EMBL/GenBank/DDBJ whole genome shotgun (WGS) entry which is preliminary data.</text>
</comment>